<comment type="caution">
    <text evidence="2">The sequence shown here is derived from an EMBL/GenBank/DDBJ whole genome shotgun (WGS) entry which is preliminary data.</text>
</comment>
<evidence type="ECO:0000256" key="1">
    <source>
        <dbReference type="SAM" id="MobiDB-lite"/>
    </source>
</evidence>
<keyword evidence="3" id="KW-1185">Reference proteome</keyword>
<gene>
    <name evidence="2" type="ORF">BGZ95_004351</name>
</gene>
<organism evidence="2 3">
    <name type="scientific">Linnemannia exigua</name>
    <dbReference type="NCBI Taxonomy" id="604196"/>
    <lineage>
        <taxon>Eukaryota</taxon>
        <taxon>Fungi</taxon>
        <taxon>Fungi incertae sedis</taxon>
        <taxon>Mucoromycota</taxon>
        <taxon>Mortierellomycotina</taxon>
        <taxon>Mortierellomycetes</taxon>
        <taxon>Mortierellales</taxon>
        <taxon>Mortierellaceae</taxon>
        <taxon>Linnemannia</taxon>
    </lineage>
</organism>
<proteinExistence type="predicted"/>
<dbReference type="AlphaFoldDB" id="A0AAD4D3L3"/>
<protein>
    <submittedName>
        <fullName evidence="2">Uncharacterized protein</fullName>
    </submittedName>
</protein>
<evidence type="ECO:0000313" key="3">
    <source>
        <dbReference type="Proteomes" id="UP001194580"/>
    </source>
</evidence>
<feature type="region of interest" description="Disordered" evidence="1">
    <location>
        <begin position="195"/>
        <end position="220"/>
    </location>
</feature>
<dbReference type="Proteomes" id="UP001194580">
    <property type="component" value="Unassembled WGS sequence"/>
</dbReference>
<name>A0AAD4D3L3_9FUNG</name>
<reference evidence="2" key="1">
    <citation type="journal article" date="2020" name="Fungal Divers.">
        <title>Resolving the Mortierellaceae phylogeny through synthesis of multi-gene phylogenetics and phylogenomics.</title>
        <authorList>
            <person name="Vandepol N."/>
            <person name="Liber J."/>
            <person name="Desiro A."/>
            <person name="Na H."/>
            <person name="Kennedy M."/>
            <person name="Barry K."/>
            <person name="Grigoriev I.V."/>
            <person name="Miller A.N."/>
            <person name="O'Donnell K."/>
            <person name="Stajich J.E."/>
            <person name="Bonito G."/>
        </authorList>
    </citation>
    <scope>NUCLEOTIDE SEQUENCE</scope>
    <source>
        <strain evidence="2">NRRL 28262</strain>
    </source>
</reference>
<feature type="compositionally biased region" description="Acidic residues" evidence="1">
    <location>
        <begin position="195"/>
        <end position="213"/>
    </location>
</feature>
<accession>A0AAD4D3L3</accession>
<evidence type="ECO:0000313" key="2">
    <source>
        <dbReference type="EMBL" id="KAG0260835.1"/>
    </source>
</evidence>
<sequence>MLREVNGTSIASTIFPPHFVSTAEDNLKVLILDRPTALQPTLTPDAPLTTPIGNIPGNVGGIQSDAAQGRQREPAMVPDAALGPCFASSWRRVMEGYIRYCFAKVLVLNRGQMYSLKDLRVEFDPDHMGRLREEIIKCEHLDKDVIAAESDISLLNYLDTLWSNGPNEETIEAFRKIENMVQFKSMHLHFNEDNISEDDEENEENEDDEEDSDPVYPSDGLTFGAFPIDDSGSTLLLLSSNVYSHDPEQQSPLSGFTDEEYSTCIEVTFIETLDEFRNAAMALHLT</sequence>
<dbReference type="EMBL" id="JAAAIL010002080">
    <property type="protein sequence ID" value="KAG0260835.1"/>
    <property type="molecule type" value="Genomic_DNA"/>
</dbReference>